<keyword evidence="6" id="KW-1185">Reference proteome</keyword>
<dbReference type="Gene3D" id="1.10.10.60">
    <property type="entry name" value="Homeodomain-like"/>
    <property type="match status" value="1"/>
</dbReference>
<name>A0A4R2JKM3_9PSEU</name>
<accession>A0A4R2JKM3</accession>
<dbReference type="InterPro" id="IPR009057">
    <property type="entry name" value="Homeodomain-like_sf"/>
</dbReference>
<evidence type="ECO:0000259" key="4">
    <source>
        <dbReference type="PROSITE" id="PS01124"/>
    </source>
</evidence>
<keyword evidence="3" id="KW-0804">Transcription</keyword>
<reference evidence="5 6" key="1">
    <citation type="submission" date="2019-03" db="EMBL/GenBank/DDBJ databases">
        <title>Genomic Encyclopedia of Type Strains, Phase IV (KMG-IV): sequencing the most valuable type-strain genomes for metagenomic binning, comparative biology and taxonomic classification.</title>
        <authorList>
            <person name="Goeker M."/>
        </authorList>
    </citation>
    <scope>NUCLEOTIDE SEQUENCE [LARGE SCALE GENOMIC DNA]</scope>
    <source>
        <strain evidence="5 6">DSM 45934</strain>
    </source>
</reference>
<dbReference type="SMART" id="SM00342">
    <property type="entry name" value="HTH_ARAC"/>
    <property type="match status" value="1"/>
</dbReference>
<dbReference type="InterPro" id="IPR018062">
    <property type="entry name" value="HTH_AraC-typ_CS"/>
</dbReference>
<comment type="caution">
    <text evidence="5">The sequence shown here is derived from an EMBL/GenBank/DDBJ whole genome shotgun (WGS) entry which is preliminary data.</text>
</comment>
<proteinExistence type="predicted"/>
<evidence type="ECO:0000313" key="6">
    <source>
        <dbReference type="Proteomes" id="UP000295680"/>
    </source>
</evidence>
<dbReference type="Pfam" id="PF12833">
    <property type="entry name" value="HTH_18"/>
    <property type="match status" value="1"/>
</dbReference>
<evidence type="ECO:0000256" key="3">
    <source>
        <dbReference type="ARBA" id="ARBA00023163"/>
    </source>
</evidence>
<evidence type="ECO:0000313" key="5">
    <source>
        <dbReference type="EMBL" id="TCO60551.1"/>
    </source>
</evidence>
<dbReference type="PROSITE" id="PS00041">
    <property type="entry name" value="HTH_ARAC_FAMILY_1"/>
    <property type="match status" value="1"/>
</dbReference>
<dbReference type="OrthoDB" id="4549023at2"/>
<protein>
    <submittedName>
        <fullName evidence="5">AraC-like DNA-binding protein</fullName>
    </submittedName>
</protein>
<dbReference type="Proteomes" id="UP000295680">
    <property type="component" value="Unassembled WGS sequence"/>
</dbReference>
<dbReference type="PROSITE" id="PS01124">
    <property type="entry name" value="HTH_ARAC_FAMILY_2"/>
    <property type="match status" value="1"/>
</dbReference>
<feature type="domain" description="HTH araC/xylS-type" evidence="4">
    <location>
        <begin position="166"/>
        <end position="264"/>
    </location>
</feature>
<evidence type="ECO:0000256" key="1">
    <source>
        <dbReference type="ARBA" id="ARBA00023015"/>
    </source>
</evidence>
<keyword evidence="2 5" id="KW-0238">DNA-binding</keyword>
<keyword evidence="1" id="KW-0805">Transcription regulation</keyword>
<evidence type="ECO:0000256" key="2">
    <source>
        <dbReference type="ARBA" id="ARBA00023125"/>
    </source>
</evidence>
<dbReference type="GO" id="GO:0003700">
    <property type="term" value="F:DNA-binding transcription factor activity"/>
    <property type="evidence" value="ECO:0007669"/>
    <property type="project" value="InterPro"/>
</dbReference>
<dbReference type="InterPro" id="IPR018060">
    <property type="entry name" value="HTH_AraC"/>
</dbReference>
<organism evidence="5 6">
    <name type="scientific">Actinocrispum wychmicini</name>
    <dbReference type="NCBI Taxonomy" id="1213861"/>
    <lineage>
        <taxon>Bacteria</taxon>
        <taxon>Bacillati</taxon>
        <taxon>Actinomycetota</taxon>
        <taxon>Actinomycetes</taxon>
        <taxon>Pseudonocardiales</taxon>
        <taxon>Pseudonocardiaceae</taxon>
        <taxon>Actinocrispum</taxon>
    </lineage>
</organism>
<dbReference type="EMBL" id="SLWS01000003">
    <property type="protein sequence ID" value="TCO60551.1"/>
    <property type="molecule type" value="Genomic_DNA"/>
</dbReference>
<dbReference type="AlphaFoldDB" id="A0A4R2JKM3"/>
<dbReference type="GO" id="GO:0043565">
    <property type="term" value="F:sequence-specific DNA binding"/>
    <property type="evidence" value="ECO:0007669"/>
    <property type="project" value="InterPro"/>
</dbReference>
<gene>
    <name evidence="5" type="ORF">EV192_103126</name>
</gene>
<dbReference type="InterPro" id="IPR050204">
    <property type="entry name" value="AraC_XylS_family_regulators"/>
</dbReference>
<dbReference type="PANTHER" id="PTHR46796">
    <property type="entry name" value="HTH-TYPE TRANSCRIPTIONAL ACTIVATOR RHAS-RELATED"/>
    <property type="match status" value="1"/>
</dbReference>
<sequence length="268" mass="29555">MHLRCWADVAVDRSFRVSEFSCLDDHTGWFGDYQDSYQVVLVRKGMFRVRRGGAVSDMDRTVAYLGVPGAYEEYAHPASGEVCTVVTLTPQLWHSMAGDVPITRPHAYTTARIELAHRRMLAATADPGYACTEELLDMMASMLGQTAARSALPGRRPSRSDDALVDHARAAIAADHPAARRLSSLATQLGVSPYRLSRAFPRVLGVSLTRYRNRVRVARALDRLEAGEPSLASLAADLGFADQAHLTRTVRDHLGQTPTVLRRILVTR</sequence>
<dbReference type="SUPFAM" id="SSF46689">
    <property type="entry name" value="Homeodomain-like"/>
    <property type="match status" value="2"/>
</dbReference>